<reference evidence="1 2" key="1">
    <citation type="submission" date="2023-03" db="EMBL/GenBank/DDBJ databases">
        <title>High recombination rates correlate with genetic variation in Cardiocondyla obscurior ants.</title>
        <authorList>
            <person name="Errbii M."/>
        </authorList>
    </citation>
    <scope>NUCLEOTIDE SEQUENCE [LARGE SCALE GENOMIC DNA]</scope>
    <source>
        <strain evidence="1">Alpha-2009</strain>
        <tissue evidence="1">Whole body</tissue>
    </source>
</reference>
<dbReference type="AlphaFoldDB" id="A0AAW2FNS1"/>
<organism evidence="1 2">
    <name type="scientific">Cardiocondyla obscurior</name>
    <dbReference type="NCBI Taxonomy" id="286306"/>
    <lineage>
        <taxon>Eukaryota</taxon>
        <taxon>Metazoa</taxon>
        <taxon>Ecdysozoa</taxon>
        <taxon>Arthropoda</taxon>
        <taxon>Hexapoda</taxon>
        <taxon>Insecta</taxon>
        <taxon>Pterygota</taxon>
        <taxon>Neoptera</taxon>
        <taxon>Endopterygota</taxon>
        <taxon>Hymenoptera</taxon>
        <taxon>Apocrita</taxon>
        <taxon>Aculeata</taxon>
        <taxon>Formicoidea</taxon>
        <taxon>Formicidae</taxon>
        <taxon>Myrmicinae</taxon>
        <taxon>Cardiocondyla</taxon>
    </lineage>
</organism>
<keyword evidence="2" id="KW-1185">Reference proteome</keyword>
<evidence type="ECO:0000313" key="1">
    <source>
        <dbReference type="EMBL" id="KAL0116339.1"/>
    </source>
</evidence>
<gene>
    <name evidence="1" type="ORF">PUN28_009733</name>
</gene>
<sequence>MYVLNSSERRREERLVKACTLIYIKVEERVDSFQHKIVIDHIPKLITNKDMLNELIPNIGNRLDFINKYEMFISNKKIT</sequence>
<comment type="caution">
    <text evidence="1">The sequence shown here is derived from an EMBL/GenBank/DDBJ whole genome shotgun (WGS) entry which is preliminary data.</text>
</comment>
<dbReference type="Proteomes" id="UP001430953">
    <property type="component" value="Unassembled WGS sequence"/>
</dbReference>
<protein>
    <submittedName>
        <fullName evidence="1">Uncharacterized protein</fullName>
    </submittedName>
</protein>
<dbReference type="EMBL" id="JADYXP020000009">
    <property type="protein sequence ID" value="KAL0116339.1"/>
    <property type="molecule type" value="Genomic_DNA"/>
</dbReference>
<accession>A0AAW2FNS1</accession>
<proteinExistence type="predicted"/>
<evidence type="ECO:0000313" key="2">
    <source>
        <dbReference type="Proteomes" id="UP001430953"/>
    </source>
</evidence>
<name>A0AAW2FNS1_9HYME</name>